<evidence type="ECO:0000256" key="6">
    <source>
        <dbReference type="SAM" id="Phobius"/>
    </source>
</evidence>
<dbReference type="SUPFAM" id="SSF81296">
    <property type="entry name" value="E set domains"/>
    <property type="match status" value="1"/>
</dbReference>
<proteinExistence type="predicted"/>
<comment type="caution">
    <text evidence="9">The sequence shown here is derived from an EMBL/GenBank/DDBJ whole genome shotgun (WGS) entry which is preliminary data.</text>
</comment>
<dbReference type="Gene3D" id="2.60.40.1220">
    <property type="match status" value="1"/>
</dbReference>
<evidence type="ECO:0000256" key="3">
    <source>
        <dbReference type="ARBA" id="ARBA00022729"/>
    </source>
</evidence>
<accession>A0ABQ4FTM5</accession>
<feature type="transmembrane region" description="Helical" evidence="6">
    <location>
        <begin position="159"/>
        <end position="180"/>
    </location>
</feature>
<dbReference type="RefSeq" id="WP_204055821.1">
    <property type="nucleotide sequence ID" value="NZ_BAAAGP010000003.1"/>
</dbReference>
<dbReference type="PANTHER" id="PTHR34820">
    <property type="entry name" value="INNER MEMBRANE PROTEIN YEBZ"/>
    <property type="match status" value="1"/>
</dbReference>
<evidence type="ECO:0000256" key="1">
    <source>
        <dbReference type="ARBA" id="ARBA00004196"/>
    </source>
</evidence>
<feature type="compositionally biased region" description="Low complexity" evidence="5">
    <location>
        <begin position="211"/>
        <end position="228"/>
    </location>
</feature>
<protein>
    <recommendedName>
        <fullName evidence="8">CopC domain-containing protein</fullName>
    </recommendedName>
</protein>
<feature type="signal peptide" evidence="7">
    <location>
        <begin position="1"/>
        <end position="26"/>
    </location>
</feature>
<evidence type="ECO:0000256" key="5">
    <source>
        <dbReference type="SAM" id="MobiDB-lite"/>
    </source>
</evidence>
<evidence type="ECO:0000313" key="10">
    <source>
        <dbReference type="Proteomes" id="UP000603904"/>
    </source>
</evidence>
<keyword evidence="2" id="KW-0479">Metal-binding</keyword>
<gene>
    <name evidence="9" type="ORF">Mco01_11700</name>
</gene>
<evidence type="ECO:0000259" key="8">
    <source>
        <dbReference type="Pfam" id="PF04234"/>
    </source>
</evidence>
<evidence type="ECO:0000256" key="4">
    <source>
        <dbReference type="ARBA" id="ARBA00023008"/>
    </source>
</evidence>
<dbReference type="EMBL" id="BOOC01000003">
    <property type="protein sequence ID" value="GIH38170.1"/>
    <property type="molecule type" value="Genomic_DNA"/>
</dbReference>
<sequence length="286" mass="26837">MAGRAIAALVLALLATAAPLASPASAHNVLIGSDPQQGARLAALPNVVTLTFDQAVRRDFARIAVTGPGGAHYEQGEVGTSGAGVFISVRPAGPAGDYSIGYRIVSNDGHPVTGTITFTVTGGTGGTGGVAGPASGSKPGGTAATGAGRSLEVPGSSGGWVWGLLVATAALLALAIRVLVRHDRRLALATGGPPGGGPSGPVPDITGSGGDDAAAPAATATPADRTAGSEAGATNGTAPASAGNGGTRPASDSADTGAPAGGGDVPSAAGGNKTGGDTARGSGGEA</sequence>
<evidence type="ECO:0000256" key="7">
    <source>
        <dbReference type="SAM" id="SignalP"/>
    </source>
</evidence>
<name>A0ABQ4FTM5_9ACTN</name>
<keyword evidence="6" id="KW-1133">Transmembrane helix</keyword>
<keyword evidence="10" id="KW-1185">Reference proteome</keyword>
<feature type="chain" id="PRO_5046108605" description="CopC domain-containing protein" evidence="7">
    <location>
        <begin position="27"/>
        <end position="286"/>
    </location>
</feature>
<evidence type="ECO:0000313" key="9">
    <source>
        <dbReference type="EMBL" id="GIH38170.1"/>
    </source>
</evidence>
<dbReference type="Pfam" id="PF04234">
    <property type="entry name" value="CopC"/>
    <property type="match status" value="1"/>
</dbReference>
<keyword evidence="6" id="KW-0812">Transmembrane</keyword>
<keyword evidence="6" id="KW-0472">Membrane</keyword>
<dbReference type="InterPro" id="IPR014755">
    <property type="entry name" value="Cu-Rt/internalin_Ig-like"/>
</dbReference>
<dbReference type="Proteomes" id="UP000603904">
    <property type="component" value="Unassembled WGS sequence"/>
</dbReference>
<keyword evidence="4" id="KW-0186">Copper</keyword>
<feature type="domain" description="CopC" evidence="8">
    <location>
        <begin position="27"/>
        <end position="120"/>
    </location>
</feature>
<feature type="region of interest" description="Disordered" evidence="5">
    <location>
        <begin position="129"/>
        <end position="148"/>
    </location>
</feature>
<dbReference type="InterPro" id="IPR014756">
    <property type="entry name" value="Ig_E-set"/>
</dbReference>
<reference evidence="9 10" key="1">
    <citation type="submission" date="2021-01" db="EMBL/GenBank/DDBJ databases">
        <title>Whole genome shotgun sequence of Microbispora corallina NBRC 16416.</title>
        <authorList>
            <person name="Komaki H."/>
            <person name="Tamura T."/>
        </authorList>
    </citation>
    <scope>NUCLEOTIDE SEQUENCE [LARGE SCALE GENOMIC DNA]</scope>
    <source>
        <strain evidence="9 10">NBRC 16416</strain>
    </source>
</reference>
<keyword evidence="3 7" id="KW-0732">Signal</keyword>
<comment type="subcellular location">
    <subcellularLocation>
        <location evidence="1">Cell envelope</location>
    </subcellularLocation>
</comment>
<dbReference type="InterPro" id="IPR007348">
    <property type="entry name" value="CopC_dom"/>
</dbReference>
<feature type="region of interest" description="Disordered" evidence="5">
    <location>
        <begin position="189"/>
        <end position="286"/>
    </location>
</feature>
<dbReference type="PANTHER" id="PTHR34820:SF4">
    <property type="entry name" value="INNER MEMBRANE PROTEIN YEBZ"/>
    <property type="match status" value="1"/>
</dbReference>
<organism evidence="9 10">
    <name type="scientific">Microbispora corallina</name>
    <dbReference type="NCBI Taxonomy" id="83302"/>
    <lineage>
        <taxon>Bacteria</taxon>
        <taxon>Bacillati</taxon>
        <taxon>Actinomycetota</taxon>
        <taxon>Actinomycetes</taxon>
        <taxon>Streptosporangiales</taxon>
        <taxon>Streptosporangiaceae</taxon>
        <taxon>Microbispora</taxon>
    </lineage>
</organism>
<dbReference type="InterPro" id="IPR032694">
    <property type="entry name" value="CopC/D"/>
</dbReference>
<evidence type="ECO:0000256" key="2">
    <source>
        <dbReference type="ARBA" id="ARBA00022723"/>
    </source>
</evidence>